<feature type="chain" id="PRO_5003531756" evidence="1">
    <location>
        <begin position="19"/>
        <end position="55"/>
    </location>
</feature>
<gene>
    <name evidence="2" type="ORF">M7I_0097</name>
</gene>
<evidence type="ECO:0000313" key="3">
    <source>
        <dbReference type="Proteomes" id="UP000005446"/>
    </source>
</evidence>
<dbReference type="AlphaFoldDB" id="H0ECF9"/>
<dbReference type="Proteomes" id="UP000005446">
    <property type="component" value="Unassembled WGS sequence"/>
</dbReference>
<evidence type="ECO:0000256" key="1">
    <source>
        <dbReference type="SAM" id="SignalP"/>
    </source>
</evidence>
<accession>H0ECF9</accession>
<dbReference type="HOGENOM" id="CLU_3032523_0_0_1"/>
<keyword evidence="1" id="KW-0732">Signal</keyword>
<reference evidence="2 3" key="1">
    <citation type="journal article" date="2012" name="Eukaryot. Cell">
        <title>Genome sequence of the fungus Glarea lozoyensis: the first genome sequence of a species from the Helotiaceae family.</title>
        <authorList>
            <person name="Youssar L."/>
            <person name="Gruening B.A."/>
            <person name="Erxleben A."/>
            <person name="Guenther S."/>
            <person name="Huettel W."/>
        </authorList>
    </citation>
    <scope>NUCLEOTIDE SEQUENCE [LARGE SCALE GENOMIC DNA]</scope>
    <source>
        <strain evidence="3">ATCC 74030 / MF5533</strain>
    </source>
</reference>
<protein>
    <submittedName>
        <fullName evidence="2">Uncharacterized protein</fullName>
    </submittedName>
</protein>
<evidence type="ECO:0000313" key="2">
    <source>
        <dbReference type="EMBL" id="EHL03780.1"/>
    </source>
</evidence>
<organism evidence="2 3">
    <name type="scientific">Glarea lozoyensis (strain ATCC 74030 / MF5533)</name>
    <dbReference type="NCBI Taxonomy" id="1104152"/>
    <lineage>
        <taxon>Eukaryota</taxon>
        <taxon>Fungi</taxon>
        <taxon>Dikarya</taxon>
        <taxon>Ascomycota</taxon>
        <taxon>Pezizomycotina</taxon>
        <taxon>Leotiomycetes</taxon>
        <taxon>Helotiales</taxon>
        <taxon>Helotiaceae</taxon>
        <taxon>Glarea</taxon>
    </lineage>
</organism>
<dbReference type="OrthoDB" id="3021074at2759"/>
<feature type="signal peptide" evidence="1">
    <location>
        <begin position="1"/>
        <end position="18"/>
    </location>
</feature>
<dbReference type="EMBL" id="AGUE01000003">
    <property type="protein sequence ID" value="EHL03780.1"/>
    <property type="molecule type" value="Genomic_DNA"/>
</dbReference>
<keyword evidence="3" id="KW-1185">Reference proteome</keyword>
<sequence length="55" mass="5535">MDLAHGFSAALLFPAVAALHGIVLASVHVEGAVDMDIYGAFQLCSIGILAAPVAV</sequence>
<comment type="caution">
    <text evidence="2">The sequence shown here is derived from an EMBL/GenBank/DDBJ whole genome shotgun (WGS) entry which is preliminary data.</text>
</comment>
<dbReference type="InParanoid" id="H0ECF9"/>
<proteinExistence type="predicted"/>
<name>H0ECF9_GLAL7</name>